<keyword evidence="1" id="KW-0472">Membrane</keyword>
<dbReference type="RefSeq" id="WP_096429808.1">
    <property type="nucleotide sequence ID" value="NZ_AP018042.1"/>
</dbReference>
<organism evidence="2 3">
    <name type="scientific">Labilibaculum antarcticum</name>
    <dbReference type="NCBI Taxonomy" id="1717717"/>
    <lineage>
        <taxon>Bacteria</taxon>
        <taxon>Pseudomonadati</taxon>
        <taxon>Bacteroidota</taxon>
        <taxon>Bacteroidia</taxon>
        <taxon>Marinilabiliales</taxon>
        <taxon>Marinifilaceae</taxon>
        <taxon>Labilibaculum</taxon>
    </lineage>
</organism>
<name>A0A1Y1CKX0_9BACT</name>
<keyword evidence="3" id="KW-1185">Reference proteome</keyword>
<reference evidence="2 3" key="1">
    <citation type="journal article" date="2018" name="Mar. Genomics">
        <title>Complete genome sequence of Marinifilaceae bacterium strain SPP2, isolated from the Antarctic marine sediment.</title>
        <authorList>
            <person name="Watanabe M."/>
            <person name="Kojima H."/>
            <person name="Fukui M."/>
        </authorList>
    </citation>
    <scope>NUCLEOTIDE SEQUENCE [LARGE SCALE GENOMIC DNA]</scope>
    <source>
        <strain evidence="2 3">SPP2</strain>
    </source>
</reference>
<sequence>MIKKKYFYLILIIIGIFIISVYLFRNNKSTPSYNMQTYQTEEGWGYQILKNNKPVINQYRIPAIQEKHAFPSEKSAKIVGERVLKKIQLKEIPSISTDDLMELMVIDSLQQPLIIE</sequence>
<protein>
    <recommendedName>
        <fullName evidence="4">DUF4907 domain-containing protein</fullName>
    </recommendedName>
</protein>
<dbReference type="InterPro" id="IPR032593">
    <property type="entry name" value="DUF4907"/>
</dbReference>
<proteinExistence type="predicted"/>
<dbReference type="Pfam" id="PF16250">
    <property type="entry name" value="DUF4907"/>
    <property type="match status" value="1"/>
</dbReference>
<accession>A0A1Y1CKX0</accession>
<keyword evidence="1" id="KW-1133">Transmembrane helix</keyword>
<evidence type="ECO:0008006" key="4">
    <source>
        <dbReference type="Google" id="ProtNLM"/>
    </source>
</evidence>
<feature type="transmembrane region" description="Helical" evidence="1">
    <location>
        <begin position="6"/>
        <end position="24"/>
    </location>
</feature>
<dbReference type="OrthoDB" id="674043at2"/>
<dbReference type="AlphaFoldDB" id="A0A1Y1CKX0"/>
<dbReference type="EMBL" id="AP018042">
    <property type="protein sequence ID" value="BAX80944.1"/>
    <property type="molecule type" value="Genomic_DNA"/>
</dbReference>
<keyword evidence="1" id="KW-0812">Transmembrane</keyword>
<dbReference type="KEGG" id="mbas:ALGA_2631"/>
<reference evidence="3" key="2">
    <citation type="journal article" date="2020" name="Antonie Van Leeuwenhoek">
        <title>Labilibaculum antarcticum sp. nov., a novel facultative anaerobic, psychrotorelant bacterium isolated from marine sediment of Antarctica.</title>
        <authorList>
            <person name="Watanabe M."/>
            <person name="Kojima H."/>
            <person name="Fukui M."/>
        </authorList>
    </citation>
    <scope>NUCLEOTIDE SEQUENCE [LARGE SCALE GENOMIC DNA]</scope>
    <source>
        <strain evidence="3">SPP2</strain>
    </source>
</reference>
<evidence type="ECO:0000256" key="1">
    <source>
        <dbReference type="SAM" id="Phobius"/>
    </source>
</evidence>
<dbReference type="Proteomes" id="UP000218267">
    <property type="component" value="Chromosome"/>
</dbReference>
<evidence type="ECO:0000313" key="3">
    <source>
        <dbReference type="Proteomes" id="UP000218267"/>
    </source>
</evidence>
<evidence type="ECO:0000313" key="2">
    <source>
        <dbReference type="EMBL" id="BAX80944.1"/>
    </source>
</evidence>
<gene>
    <name evidence="2" type="ORF">ALGA_2631</name>
</gene>